<organism evidence="2 3">
    <name type="scientific">Candidatus Limivivens merdigallinarum</name>
    <dbReference type="NCBI Taxonomy" id="2840859"/>
    <lineage>
        <taxon>Bacteria</taxon>
        <taxon>Bacillati</taxon>
        <taxon>Bacillota</taxon>
        <taxon>Clostridia</taxon>
        <taxon>Lachnospirales</taxon>
        <taxon>Lachnospiraceae</taxon>
        <taxon>Lachnospiraceae incertae sedis</taxon>
        <taxon>Candidatus Limivivens</taxon>
    </lineage>
</organism>
<feature type="transmembrane region" description="Helical" evidence="1">
    <location>
        <begin position="12"/>
        <end position="34"/>
    </location>
</feature>
<feature type="transmembrane region" description="Helical" evidence="1">
    <location>
        <begin position="188"/>
        <end position="213"/>
    </location>
</feature>
<dbReference type="AlphaFoldDB" id="A0A9D0ZWF0"/>
<accession>A0A9D0ZWF0</accession>
<evidence type="ECO:0000313" key="2">
    <source>
        <dbReference type="EMBL" id="HIQ97019.1"/>
    </source>
</evidence>
<keyword evidence="1" id="KW-0812">Transmembrane</keyword>
<feature type="transmembrane region" description="Helical" evidence="1">
    <location>
        <begin position="130"/>
        <end position="152"/>
    </location>
</feature>
<reference evidence="2" key="2">
    <citation type="journal article" date="2021" name="PeerJ">
        <title>Extensive microbial diversity within the chicken gut microbiome revealed by metagenomics and culture.</title>
        <authorList>
            <person name="Gilroy R."/>
            <person name="Ravi A."/>
            <person name="Getino M."/>
            <person name="Pursley I."/>
            <person name="Horton D.L."/>
            <person name="Alikhan N.F."/>
            <person name="Baker D."/>
            <person name="Gharbi K."/>
            <person name="Hall N."/>
            <person name="Watson M."/>
            <person name="Adriaenssens E.M."/>
            <person name="Foster-Nyarko E."/>
            <person name="Jarju S."/>
            <person name="Secka A."/>
            <person name="Antonio M."/>
            <person name="Oren A."/>
            <person name="Chaudhuri R.R."/>
            <person name="La Ragione R."/>
            <person name="Hildebrand F."/>
            <person name="Pallen M.J."/>
        </authorList>
    </citation>
    <scope>NUCLEOTIDE SEQUENCE</scope>
    <source>
        <strain evidence="2">ChiSjej3B21-11622</strain>
    </source>
</reference>
<evidence type="ECO:0000256" key="1">
    <source>
        <dbReference type="SAM" id="Phobius"/>
    </source>
</evidence>
<sequence length="227" mass="26237">MRTADSKRLFTPVNLLLAALGVCLIISFSVVLILNFRPIYYHDMTAMDLAERYQMPEEEIRANYDALIDYNSLFFRGELHFPTLPMSEEGRIHFEEVKRIFDGLQILLILSAVCFFPLAFYQLRRHKNRGFLLLMPVITAVIAGLTGILSVVNWEWFFTAFHHVLFRNDYWLFDPETDPIINLLPDAFFFHCLMGILAMVAGLLLLSLAGYVLPQHVHRARAPKKNS</sequence>
<dbReference type="InterPro" id="IPR010178">
    <property type="entry name" value="Lit"/>
</dbReference>
<comment type="caution">
    <text evidence="2">The sequence shown here is derived from an EMBL/GenBank/DDBJ whole genome shotgun (WGS) entry which is preliminary data.</text>
</comment>
<name>A0A9D0ZWF0_9FIRM</name>
<dbReference type="Proteomes" id="UP000886886">
    <property type="component" value="Unassembled WGS sequence"/>
</dbReference>
<reference evidence="2" key="1">
    <citation type="submission" date="2020-10" db="EMBL/GenBank/DDBJ databases">
        <authorList>
            <person name="Gilroy R."/>
        </authorList>
    </citation>
    <scope>NUCLEOTIDE SEQUENCE</scope>
    <source>
        <strain evidence="2">ChiSjej3B21-11622</strain>
    </source>
</reference>
<protein>
    <submittedName>
        <fullName evidence="2">TIGR01906 family membrane protein</fullName>
    </submittedName>
</protein>
<dbReference type="NCBIfam" id="TIGR01906">
    <property type="entry name" value="integ_TIGR01906"/>
    <property type="match status" value="1"/>
</dbReference>
<dbReference type="EMBL" id="DVFT01000158">
    <property type="protein sequence ID" value="HIQ97019.1"/>
    <property type="molecule type" value="Genomic_DNA"/>
</dbReference>
<feature type="transmembrane region" description="Helical" evidence="1">
    <location>
        <begin position="104"/>
        <end position="123"/>
    </location>
</feature>
<keyword evidence="1" id="KW-0472">Membrane</keyword>
<proteinExistence type="predicted"/>
<evidence type="ECO:0000313" key="3">
    <source>
        <dbReference type="Proteomes" id="UP000886886"/>
    </source>
</evidence>
<keyword evidence="1" id="KW-1133">Transmembrane helix</keyword>
<dbReference type="Pfam" id="PF07314">
    <property type="entry name" value="Lit"/>
    <property type="match status" value="1"/>
</dbReference>
<gene>
    <name evidence="2" type="ORF">IAB26_10705</name>
</gene>